<proteinExistence type="predicted"/>
<reference evidence="1" key="1">
    <citation type="submission" date="2023-10" db="EMBL/GenBank/DDBJ databases">
        <title>Genome assembly of Pristionchus species.</title>
        <authorList>
            <person name="Yoshida K."/>
            <person name="Sommer R.J."/>
        </authorList>
    </citation>
    <scope>NUCLEOTIDE SEQUENCE</scope>
    <source>
        <strain evidence="1">RS5133</strain>
    </source>
</reference>
<feature type="non-terminal residue" evidence="1">
    <location>
        <position position="137"/>
    </location>
</feature>
<gene>
    <name evidence="1" type="ORF">PFISCL1PPCAC_21323</name>
</gene>
<dbReference type="CDD" id="cd00121">
    <property type="entry name" value="MATH"/>
    <property type="match status" value="1"/>
</dbReference>
<keyword evidence="2" id="KW-1185">Reference proteome</keyword>
<name>A0AAV5WDP1_9BILA</name>
<evidence type="ECO:0000313" key="2">
    <source>
        <dbReference type="Proteomes" id="UP001432322"/>
    </source>
</evidence>
<accession>A0AAV5WDP1</accession>
<dbReference type="InterPro" id="IPR008974">
    <property type="entry name" value="TRAF-like"/>
</dbReference>
<dbReference type="InterPro" id="IPR002083">
    <property type="entry name" value="MATH/TRAF_dom"/>
</dbReference>
<protein>
    <recommendedName>
        <fullName evidence="3">MATH domain-containing protein</fullName>
    </recommendedName>
</protein>
<dbReference type="EMBL" id="BTSY01000005">
    <property type="protein sequence ID" value="GMT30026.1"/>
    <property type="molecule type" value="Genomic_DNA"/>
</dbReference>
<sequence>MPSDPDLVIRLEVDHVSEPSFEGSASSVFYAKDLPWNLFVKSEESGGANYVDAGLVCSLESEGLGWSYDALAEFHLINTNTCHANKVRQVHRKLQNKVHGIVCDKLITWDEIARRDSSRTIASPLRVDCTSRRLSVS</sequence>
<dbReference type="Proteomes" id="UP001432322">
    <property type="component" value="Unassembled WGS sequence"/>
</dbReference>
<dbReference type="Gene3D" id="2.60.210.10">
    <property type="entry name" value="Apoptosis, Tumor Necrosis Factor Receptor Associated Protein 2, Chain A"/>
    <property type="match status" value="1"/>
</dbReference>
<evidence type="ECO:0008006" key="3">
    <source>
        <dbReference type="Google" id="ProtNLM"/>
    </source>
</evidence>
<organism evidence="1 2">
    <name type="scientific">Pristionchus fissidentatus</name>
    <dbReference type="NCBI Taxonomy" id="1538716"/>
    <lineage>
        <taxon>Eukaryota</taxon>
        <taxon>Metazoa</taxon>
        <taxon>Ecdysozoa</taxon>
        <taxon>Nematoda</taxon>
        <taxon>Chromadorea</taxon>
        <taxon>Rhabditida</taxon>
        <taxon>Rhabditina</taxon>
        <taxon>Diplogasteromorpha</taxon>
        <taxon>Diplogasteroidea</taxon>
        <taxon>Neodiplogasteridae</taxon>
        <taxon>Pristionchus</taxon>
    </lineage>
</organism>
<dbReference type="AlphaFoldDB" id="A0AAV5WDP1"/>
<evidence type="ECO:0000313" key="1">
    <source>
        <dbReference type="EMBL" id="GMT30026.1"/>
    </source>
</evidence>
<comment type="caution">
    <text evidence="1">The sequence shown here is derived from an EMBL/GenBank/DDBJ whole genome shotgun (WGS) entry which is preliminary data.</text>
</comment>